<feature type="region of interest" description="Disordered" evidence="1">
    <location>
        <begin position="281"/>
        <end position="302"/>
    </location>
</feature>
<dbReference type="RefSeq" id="XP_030762599.1">
    <property type="nucleotide sequence ID" value="XM_030906739.1"/>
</dbReference>
<dbReference type="KEGG" id="soy:115887334"/>
<evidence type="ECO:0000313" key="4">
    <source>
        <dbReference type="RefSeq" id="XP_030762599.1"/>
    </source>
</evidence>
<dbReference type="InParanoid" id="A0A6J2YHK8"/>
<name>A0A6J2YHK8_SITOR</name>
<feature type="transmembrane region" description="Helical" evidence="2">
    <location>
        <begin position="191"/>
        <end position="212"/>
    </location>
</feature>
<feature type="compositionally biased region" description="Polar residues" evidence="1">
    <location>
        <begin position="284"/>
        <end position="302"/>
    </location>
</feature>
<feature type="transmembrane region" description="Helical" evidence="2">
    <location>
        <begin position="16"/>
        <end position="47"/>
    </location>
</feature>
<organism evidence="3 4">
    <name type="scientific">Sitophilus oryzae</name>
    <name type="common">Rice weevil</name>
    <name type="synonym">Curculio oryzae</name>
    <dbReference type="NCBI Taxonomy" id="7048"/>
    <lineage>
        <taxon>Eukaryota</taxon>
        <taxon>Metazoa</taxon>
        <taxon>Ecdysozoa</taxon>
        <taxon>Arthropoda</taxon>
        <taxon>Hexapoda</taxon>
        <taxon>Insecta</taxon>
        <taxon>Pterygota</taxon>
        <taxon>Neoptera</taxon>
        <taxon>Endopterygota</taxon>
        <taxon>Coleoptera</taxon>
        <taxon>Polyphaga</taxon>
        <taxon>Cucujiformia</taxon>
        <taxon>Curculionidae</taxon>
        <taxon>Dryophthorinae</taxon>
        <taxon>Sitophilus</taxon>
    </lineage>
</organism>
<feature type="transmembrane region" description="Helical" evidence="2">
    <location>
        <begin position="130"/>
        <end position="153"/>
    </location>
</feature>
<feature type="transmembrane region" description="Helical" evidence="2">
    <location>
        <begin position="93"/>
        <end position="118"/>
    </location>
</feature>
<dbReference type="FunCoup" id="A0A6J2YHK8">
    <property type="interactions" value="1"/>
</dbReference>
<evidence type="ECO:0000313" key="3">
    <source>
        <dbReference type="Proteomes" id="UP000504635"/>
    </source>
</evidence>
<proteinExistence type="predicted"/>
<evidence type="ECO:0000256" key="2">
    <source>
        <dbReference type="SAM" id="Phobius"/>
    </source>
</evidence>
<evidence type="ECO:0000256" key="1">
    <source>
        <dbReference type="SAM" id="MobiDB-lite"/>
    </source>
</evidence>
<dbReference type="AlphaFoldDB" id="A0A6J2YHK8"/>
<protein>
    <submittedName>
        <fullName evidence="4">Uncharacterized protein LOC115887334</fullName>
    </submittedName>
</protein>
<keyword evidence="3" id="KW-1185">Reference proteome</keyword>
<sequence length="348" mass="39773">MSCDLKDVVPNNLAKIIIIVSVTLGMVESAAWFVLSLISICFFRGYIRPSKSSEYFQSDVGRTIYDFYLHRGFEATLKNTMAEYPLVITATPFFAFMIVYLCLSLCLLLNSSFLLWATLSKFKRLYKENVGIWCILTGIISFIDIILMILFAINYVHIKQFQDSHNEGRSPTDAIVRTATVVVMTLSIRGYVLWIINVVFAVLMGCFTYRYYKEDTLLHSHMSSESYSTSTSSRLANNGDYTSNLIGETYPRSFYSGLRAKLSHSPTAKFIRALNERVVKKSNDNTTPSSSSIQTKNPEQTVYDNVESYIPPPFIPRPDYSPPLSPRTRHLIRQRNNMLQKDFSFNKI</sequence>
<dbReference type="GeneID" id="115887334"/>
<keyword evidence="2" id="KW-0812">Transmembrane</keyword>
<dbReference type="Proteomes" id="UP000504635">
    <property type="component" value="Unplaced"/>
</dbReference>
<gene>
    <name evidence="4" type="primary">LOC115887334</name>
</gene>
<reference evidence="4" key="1">
    <citation type="submission" date="2025-08" db="UniProtKB">
        <authorList>
            <consortium name="RefSeq"/>
        </authorList>
    </citation>
    <scope>IDENTIFICATION</scope>
    <source>
        <tissue evidence="4">Gonads</tissue>
    </source>
</reference>
<accession>A0A6J2YHK8</accession>
<dbReference type="OrthoDB" id="10264154at2759"/>
<keyword evidence="2" id="KW-0472">Membrane</keyword>
<keyword evidence="2" id="KW-1133">Transmembrane helix</keyword>